<dbReference type="PROSITE" id="PS51975">
    <property type="entry name" value="RNASE_H_2"/>
    <property type="match status" value="1"/>
</dbReference>
<evidence type="ECO:0000256" key="7">
    <source>
        <dbReference type="ARBA" id="ARBA00022723"/>
    </source>
</evidence>
<dbReference type="PANTHER" id="PTHR10954:SF23">
    <property type="entry name" value="RIBONUCLEASE"/>
    <property type="match status" value="1"/>
</dbReference>
<comment type="similarity">
    <text evidence="4">Belongs to the RNase HII family. RnhC subfamily.</text>
</comment>
<keyword evidence="8 10" id="KW-0255">Endonuclease</keyword>
<evidence type="ECO:0000256" key="8">
    <source>
        <dbReference type="ARBA" id="ARBA00022759"/>
    </source>
</evidence>
<evidence type="ECO:0000256" key="11">
    <source>
        <dbReference type="RuleBase" id="RU003515"/>
    </source>
</evidence>
<evidence type="ECO:0000256" key="2">
    <source>
        <dbReference type="ARBA" id="ARBA00004065"/>
    </source>
</evidence>
<dbReference type="SUPFAM" id="SSF53098">
    <property type="entry name" value="Ribonuclease H-like"/>
    <property type="match status" value="1"/>
</dbReference>
<dbReference type="InterPro" id="IPR024567">
    <property type="entry name" value="RNase_HII/HIII_dom"/>
</dbReference>
<comment type="function">
    <text evidence="2 11">Endonuclease that specifically degrades the RNA of RNA-DNA hybrids.</text>
</comment>
<keyword evidence="9 10" id="KW-0378">Hydrolase</keyword>
<dbReference type="PANTHER" id="PTHR10954">
    <property type="entry name" value="RIBONUCLEASE H2 SUBUNIT A"/>
    <property type="match status" value="1"/>
</dbReference>
<evidence type="ECO:0000256" key="9">
    <source>
        <dbReference type="ARBA" id="ARBA00022801"/>
    </source>
</evidence>
<dbReference type="GO" id="GO:0043137">
    <property type="term" value="P:DNA replication, removal of RNA primer"/>
    <property type="evidence" value="ECO:0007669"/>
    <property type="project" value="TreeGrafter"/>
</dbReference>
<keyword evidence="14" id="KW-1185">Reference proteome</keyword>
<dbReference type="InterPro" id="IPR036397">
    <property type="entry name" value="RNaseH_sf"/>
</dbReference>
<dbReference type="GO" id="GO:0004523">
    <property type="term" value="F:RNA-DNA hybrid ribonuclease activity"/>
    <property type="evidence" value="ECO:0007669"/>
    <property type="project" value="UniProtKB-UniRule"/>
</dbReference>
<organism evidence="13 14">
    <name type="scientific">Mycoplasma crocodyli (strain ATCC 51981 / MP145)</name>
    <dbReference type="NCBI Taxonomy" id="512564"/>
    <lineage>
        <taxon>Bacteria</taxon>
        <taxon>Bacillati</taxon>
        <taxon>Mycoplasmatota</taxon>
        <taxon>Mollicutes</taxon>
        <taxon>Mycoplasmataceae</taxon>
        <taxon>Mycoplasma</taxon>
    </lineage>
</organism>
<comment type="cofactor">
    <cofactor evidence="10">
        <name>Mn(2+)</name>
        <dbReference type="ChEBI" id="CHEBI:29035"/>
    </cofactor>
    <cofactor evidence="10">
        <name>Mg(2+)</name>
        <dbReference type="ChEBI" id="CHEBI:18420"/>
    </cofactor>
    <text evidence="10">Manganese or magnesium. Binds 1 divalent metal ion per monomer in the absence of substrate. May bind a second metal ion after substrate binding.</text>
</comment>
<dbReference type="KEGG" id="mcd:MCRO_0072"/>
<keyword evidence="5" id="KW-0963">Cytoplasm</keyword>
<evidence type="ECO:0000256" key="10">
    <source>
        <dbReference type="PROSITE-ProRule" id="PRU01319"/>
    </source>
</evidence>
<dbReference type="EMBL" id="CP001991">
    <property type="protein sequence ID" value="ADE19369.1"/>
    <property type="molecule type" value="Genomic_DNA"/>
</dbReference>
<dbReference type="GO" id="GO:0005737">
    <property type="term" value="C:cytoplasm"/>
    <property type="evidence" value="ECO:0007669"/>
    <property type="project" value="UniProtKB-SubCell"/>
</dbReference>
<dbReference type="GO" id="GO:0046872">
    <property type="term" value="F:metal ion binding"/>
    <property type="evidence" value="ECO:0007669"/>
    <property type="project" value="UniProtKB-KW"/>
</dbReference>
<dbReference type="eggNOG" id="COG1039">
    <property type="taxonomic scope" value="Bacteria"/>
</dbReference>
<evidence type="ECO:0000256" key="1">
    <source>
        <dbReference type="ARBA" id="ARBA00000077"/>
    </source>
</evidence>
<reference evidence="13 14" key="3">
    <citation type="journal article" date="2011" name="J. Bacteriol.">
        <title>Genome sequences of Mycoplasma alligatoris A21JP2T and Mycoplasma crocodyli MP145T.</title>
        <authorList>
            <person name="Brown D.R."/>
            <person name="Farmerie W.G."/>
            <person name="May M."/>
            <person name="Benders G.A."/>
            <person name="Durkin A.S."/>
            <person name="Hlavinka K."/>
            <person name="Hostetler J."/>
            <person name="Jackson J."/>
            <person name="Johnson J."/>
            <person name="Miller R.H."/>
            <person name="Paralanov V."/>
            <person name="Radune D."/>
            <person name="Szczypinski B."/>
            <person name="Glass J.I."/>
        </authorList>
    </citation>
    <scope>NUCLEOTIDE SEQUENCE [LARGE SCALE GENOMIC DNA]</scope>
    <source>
        <strain evidence="14">ATCC 51981 / MP145</strain>
    </source>
</reference>
<feature type="binding site" evidence="10">
    <location>
        <position position="35"/>
    </location>
    <ligand>
        <name>a divalent metal cation</name>
        <dbReference type="ChEBI" id="CHEBI:60240"/>
    </ligand>
</feature>
<dbReference type="Proteomes" id="UP000001845">
    <property type="component" value="Chromosome"/>
</dbReference>
<reference evidence="14" key="1">
    <citation type="submission" date="2010-03" db="EMBL/GenBank/DDBJ databases">
        <title>The complete genome of Mycoplasma crocodyli MP145.</title>
        <authorList>
            <person name="Glass J.I."/>
            <person name="Durkin A.S."/>
            <person name="Hostetler J."/>
            <person name="Jackson J."/>
            <person name="Johnson J."/>
            <person name="May M.A."/>
            <person name="Paralanov V."/>
            <person name="Radune D."/>
            <person name="Szczypinski B."/>
            <person name="Brown D.R."/>
        </authorList>
    </citation>
    <scope>NUCLEOTIDE SEQUENCE [LARGE SCALE GENOMIC DNA]</scope>
    <source>
        <strain evidence="14">ATCC 51981 / MP145</strain>
    </source>
</reference>
<feature type="binding site" evidence="10">
    <location>
        <position position="142"/>
    </location>
    <ligand>
        <name>a divalent metal cation</name>
        <dbReference type="ChEBI" id="CHEBI:60240"/>
    </ligand>
</feature>
<evidence type="ECO:0000259" key="12">
    <source>
        <dbReference type="PROSITE" id="PS51975"/>
    </source>
</evidence>
<proteinExistence type="inferred from homology"/>
<gene>
    <name evidence="13" type="primary">rnhB_1</name>
    <name evidence="13" type="ordered locus">MCRO_0072</name>
</gene>
<evidence type="ECO:0000256" key="3">
    <source>
        <dbReference type="ARBA" id="ARBA00004496"/>
    </source>
</evidence>
<dbReference type="STRING" id="512564.MCRO_0072"/>
<comment type="catalytic activity">
    <reaction evidence="1 10 11">
        <text>Endonucleolytic cleavage to 5'-phosphomonoester.</text>
        <dbReference type="EC" id="3.1.26.4"/>
    </reaction>
</comment>
<dbReference type="CDD" id="cd06590">
    <property type="entry name" value="RNase_HII_bacteria_HIII_like"/>
    <property type="match status" value="1"/>
</dbReference>
<name>D5E4R1_MYCCM</name>
<dbReference type="GO" id="GO:0003723">
    <property type="term" value="F:RNA binding"/>
    <property type="evidence" value="ECO:0007669"/>
    <property type="project" value="UniProtKB-UniRule"/>
</dbReference>
<evidence type="ECO:0000256" key="4">
    <source>
        <dbReference type="ARBA" id="ARBA00008378"/>
    </source>
</evidence>
<feature type="binding site" evidence="10">
    <location>
        <position position="34"/>
    </location>
    <ligand>
        <name>a divalent metal cation</name>
        <dbReference type="ChEBI" id="CHEBI:60240"/>
    </ligand>
</feature>
<dbReference type="Gene3D" id="3.30.420.10">
    <property type="entry name" value="Ribonuclease H-like superfamily/Ribonuclease H"/>
    <property type="match status" value="1"/>
</dbReference>
<evidence type="ECO:0000313" key="13">
    <source>
        <dbReference type="EMBL" id="ADE19369.1"/>
    </source>
</evidence>
<evidence type="ECO:0000256" key="5">
    <source>
        <dbReference type="ARBA" id="ARBA00022490"/>
    </source>
</evidence>
<comment type="subcellular location">
    <subcellularLocation>
        <location evidence="3">Cytoplasm</location>
    </subcellularLocation>
</comment>
<dbReference type="InterPro" id="IPR012337">
    <property type="entry name" value="RNaseH-like_sf"/>
</dbReference>
<feature type="domain" description="RNase H type-2" evidence="12">
    <location>
        <begin position="28"/>
        <end position="246"/>
    </location>
</feature>
<dbReference type="OrthoDB" id="9777935at2"/>
<dbReference type="GO" id="GO:0032299">
    <property type="term" value="C:ribonuclease H2 complex"/>
    <property type="evidence" value="ECO:0007669"/>
    <property type="project" value="TreeGrafter"/>
</dbReference>
<sequence>MYSNTLFDTNKKEETIIEIDSSFSFKEKRIIGVDETGVGDYFGPLISAAVLVSDKQIEYLKSIGVKDSKKITSDSRIIDLANQIKSKCLYKVYTLSNAGYNRVEQTYRNSNKLKFFTHAHVINSLEELLESRGSEYDYVFIDQYTTKNAFIEYFNNMIYINNWSSIKVFKKPILLSHKAESIHISVAAASILARAELLENMKKMKAKYNFDFKLGASKQVKELVQKFKEKFGEEELKNVCKTSFKL</sequence>
<dbReference type="InterPro" id="IPR001352">
    <property type="entry name" value="RNase_HII/HIII"/>
</dbReference>
<dbReference type="GO" id="GO:0006298">
    <property type="term" value="P:mismatch repair"/>
    <property type="evidence" value="ECO:0007669"/>
    <property type="project" value="TreeGrafter"/>
</dbReference>
<dbReference type="HOGENOM" id="CLU_059546_2_0_14"/>
<keyword evidence="7 10" id="KW-0479">Metal-binding</keyword>
<accession>D5E4R1</accession>
<dbReference type="Pfam" id="PF01351">
    <property type="entry name" value="RNase_HII"/>
    <property type="match status" value="1"/>
</dbReference>
<evidence type="ECO:0000256" key="6">
    <source>
        <dbReference type="ARBA" id="ARBA00022722"/>
    </source>
</evidence>
<dbReference type="AlphaFoldDB" id="D5E4R1"/>
<dbReference type="EC" id="3.1.26.4" evidence="11"/>
<reference key="2">
    <citation type="submission" date="2010-03" db="EMBL/GenBank/DDBJ databases">
        <authorList>
            <person name="Ma Z."/>
            <person name="Wang X."/>
            <person name="Liu H."/>
        </authorList>
    </citation>
    <scope>NUCLEOTIDE SEQUENCE</scope>
    <source>
        <strain>MP145</strain>
    </source>
</reference>
<dbReference type="RefSeq" id="WP_013054146.1">
    <property type="nucleotide sequence ID" value="NC_014014.1"/>
</dbReference>
<evidence type="ECO:0000313" key="14">
    <source>
        <dbReference type="Proteomes" id="UP000001845"/>
    </source>
</evidence>
<protein>
    <recommendedName>
        <fullName evidence="11">Ribonuclease</fullName>
        <ecNumber evidence="11">3.1.26.4</ecNumber>
    </recommendedName>
</protein>
<keyword evidence="6 10" id="KW-0540">Nuclease</keyword>